<organism evidence="2 3">
    <name type="scientific">Rhizorhabdus wittichii</name>
    <dbReference type="NCBI Taxonomy" id="160791"/>
    <lineage>
        <taxon>Bacteria</taxon>
        <taxon>Pseudomonadati</taxon>
        <taxon>Pseudomonadota</taxon>
        <taxon>Alphaproteobacteria</taxon>
        <taxon>Sphingomonadales</taxon>
        <taxon>Sphingomonadaceae</taxon>
        <taxon>Rhizorhabdus</taxon>
    </lineage>
</organism>
<evidence type="ECO:0008006" key="4">
    <source>
        <dbReference type="Google" id="ProtNLM"/>
    </source>
</evidence>
<dbReference type="AlphaFoldDB" id="A0A975HCZ5"/>
<proteinExistence type="predicted"/>
<dbReference type="RefSeq" id="WP_029993760.1">
    <property type="nucleotide sequence ID" value="NZ_CP059319.1"/>
</dbReference>
<keyword evidence="1" id="KW-0812">Transmembrane</keyword>
<evidence type="ECO:0000313" key="2">
    <source>
        <dbReference type="EMBL" id="QTH20758.1"/>
    </source>
</evidence>
<dbReference type="Proteomes" id="UP000664914">
    <property type="component" value="Chromosome"/>
</dbReference>
<reference evidence="2" key="2">
    <citation type="submission" date="2021-04" db="EMBL/GenBank/DDBJ databases">
        <title>Isolation and genomic analysis of the ibuprofen-degrading bacterium Sphingomonas strain MPO218.</title>
        <authorList>
            <person name="Aulestia M."/>
            <person name="Flores A."/>
            <person name="Mangas E.L."/>
            <person name="Perez-Pulido A.J."/>
            <person name="Santero E."/>
            <person name="Camacho E.M."/>
        </authorList>
    </citation>
    <scope>NUCLEOTIDE SEQUENCE</scope>
    <source>
        <strain evidence="2">MPO218</strain>
    </source>
</reference>
<name>A0A975HCZ5_9SPHN</name>
<evidence type="ECO:0000313" key="3">
    <source>
        <dbReference type="Proteomes" id="UP000664914"/>
    </source>
</evidence>
<dbReference type="EMBL" id="CP059319">
    <property type="protein sequence ID" value="QTH20758.1"/>
    <property type="molecule type" value="Genomic_DNA"/>
</dbReference>
<keyword evidence="1" id="KW-0472">Membrane</keyword>
<sequence length="133" mass="13312">MTGADLDRGRRGGRIALILVALALFMRLLVPAGWMPAADRGLAITLCTGAGAQQAWIDEQGNIHKGKPGEGQADHPCVFGGFAAVLDLPSGLDAIAAPLPVATALPALAVTAVAIGRGLAAPPPPATGPPARL</sequence>
<feature type="transmembrane region" description="Helical" evidence="1">
    <location>
        <begin position="12"/>
        <end position="30"/>
    </location>
</feature>
<keyword evidence="1" id="KW-1133">Transmembrane helix</keyword>
<gene>
    <name evidence="2" type="ORF">HRJ34_20895</name>
</gene>
<accession>A0A975HCZ5</accession>
<reference evidence="2" key="1">
    <citation type="submission" date="2020-07" db="EMBL/GenBank/DDBJ databases">
        <authorList>
            <person name="Camacho E."/>
        </authorList>
    </citation>
    <scope>NUCLEOTIDE SEQUENCE</scope>
    <source>
        <strain evidence="2">MPO218</strain>
    </source>
</reference>
<protein>
    <recommendedName>
        <fullName evidence="4">DUF2946 domain-containing protein</fullName>
    </recommendedName>
</protein>
<evidence type="ECO:0000256" key="1">
    <source>
        <dbReference type="SAM" id="Phobius"/>
    </source>
</evidence>